<organism evidence="1 2">
    <name type="scientific">Thermospira aquatica</name>
    <dbReference type="NCBI Taxonomy" id="2828656"/>
    <lineage>
        <taxon>Bacteria</taxon>
        <taxon>Pseudomonadati</taxon>
        <taxon>Spirochaetota</taxon>
        <taxon>Spirochaetia</taxon>
        <taxon>Brevinematales</taxon>
        <taxon>Thermospiraceae</taxon>
        <taxon>Thermospira</taxon>
    </lineage>
</organism>
<keyword evidence="2" id="KW-1185">Reference proteome</keyword>
<gene>
    <name evidence="1" type="ORF">KDW03_04175</name>
</gene>
<dbReference type="NCBIfam" id="TIGR03882">
    <property type="entry name" value="cyclo_dehyd_2"/>
    <property type="match status" value="1"/>
</dbReference>
<dbReference type="KEGG" id="taqu:KDW03_04175"/>
<dbReference type="Gene3D" id="3.90.930.60">
    <property type="match status" value="1"/>
</dbReference>
<dbReference type="EMBL" id="CP073355">
    <property type="protein sequence ID" value="URA11007.1"/>
    <property type="molecule type" value="Genomic_DNA"/>
</dbReference>
<dbReference type="RefSeq" id="WP_271436138.1">
    <property type="nucleotide sequence ID" value="NZ_CP073355.1"/>
</dbReference>
<reference evidence="1" key="1">
    <citation type="submission" date="2021-04" db="EMBL/GenBank/DDBJ databases">
        <authorList>
            <person name="Postec A."/>
        </authorList>
    </citation>
    <scope>NUCLEOTIDE SEQUENCE</scope>
    <source>
        <strain evidence="1">F1F22</strain>
    </source>
</reference>
<protein>
    <submittedName>
        <fullName evidence="1">TOMM leader peptide-binding protein</fullName>
    </submittedName>
</protein>
<dbReference type="Gene3D" id="3.40.50.720">
    <property type="entry name" value="NAD(P)-binding Rossmann-like Domain"/>
    <property type="match status" value="1"/>
</dbReference>
<dbReference type="InterPro" id="IPR035985">
    <property type="entry name" value="Ubiquitin-activating_enz"/>
</dbReference>
<reference evidence="1" key="2">
    <citation type="submission" date="2022-06" db="EMBL/GenBank/DDBJ databases">
        <title>Thermospira aquatica gen. nov., sp. nov.</title>
        <authorList>
            <person name="Ben Ali Gam Z."/>
            <person name="Labat M."/>
        </authorList>
    </citation>
    <scope>NUCLEOTIDE SEQUENCE</scope>
    <source>
        <strain evidence="1">F1F22</strain>
    </source>
</reference>
<dbReference type="GO" id="GO:0008641">
    <property type="term" value="F:ubiquitin-like modifier activating enzyme activity"/>
    <property type="evidence" value="ECO:0007669"/>
    <property type="project" value="InterPro"/>
</dbReference>
<sequence>MRYKKRRYVFLLEENPQSLFVDHLGNWFLLRGQVIEVLVRDLLSYLDEPHTLEEIVAEFENRARAEDIQDALNQLVRLGVLEECDDVSGDEGVVGFLGLFTPYLEEKKTTYLQRLERASVLVLGEGRVAQGIEEGLRESRVQVKRSPWLNEEDSSLSGRVQSLLRGFSLVIVTGSGRSLGFLEAVNEAAMLENVRVLYVEEDWTGGVVGPLVIPGETPCYRCYLERKQTNKEYDIGFELMRKVEGDVNTQTGFSPFVMWLVSIAVTESVKFLSWYLPCEMVKGVFLVDAVNYRVQFHPVLKSPYCSVCGYVDRIPPQMVWTEDNHGV</sequence>
<evidence type="ECO:0000313" key="2">
    <source>
        <dbReference type="Proteomes" id="UP001056539"/>
    </source>
</evidence>
<evidence type="ECO:0000313" key="1">
    <source>
        <dbReference type="EMBL" id="URA11007.1"/>
    </source>
</evidence>
<dbReference type="InterPro" id="IPR022291">
    <property type="entry name" value="Bacteriocin_synth_cyclodeHase"/>
</dbReference>
<dbReference type="Proteomes" id="UP001056539">
    <property type="component" value="Chromosome"/>
</dbReference>
<dbReference type="AlphaFoldDB" id="A0AAX3BF65"/>
<accession>A0AAX3BF65</accession>
<proteinExistence type="predicted"/>
<dbReference type="SUPFAM" id="SSF69572">
    <property type="entry name" value="Activating enzymes of the ubiquitin-like proteins"/>
    <property type="match status" value="1"/>
</dbReference>
<name>A0AAX3BF65_9SPIR</name>